<evidence type="ECO:0000256" key="1">
    <source>
        <dbReference type="ARBA" id="ARBA00012513"/>
    </source>
</evidence>
<feature type="binding site" evidence="9">
    <location>
        <position position="136"/>
    </location>
    <ligand>
        <name>ATP</name>
        <dbReference type="ChEBI" id="CHEBI:30616"/>
    </ligand>
</feature>
<evidence type="ECO:0000256" key="4">
    <source>
        <dbReference type="ARBA" id="ARBA00022741"/>
    </source>
</evidence>
<evidence type="ECO:0000259" key="10">
    <source>
        <dbReference type="PROSITE" id="PS50011"/>
    </source>
</evidence>
<comment type="caution">
    <text evidence="11">The sequence shown here is derived from an EMBL/GenBank/DDBJ whole genome shotgun (WGS) entry which is preliminary data.</text>
</comment>
<dbReference type="GO" id="GO:0005524">
    <property type="term" value="F:ATP binding"/>
    <property type="evidence" value="ECO:0007669"/>
    <property type="project" value="UniProtKB-UniRule"/>
</dbReference>
<keyword evidence="6 9" id="KW-0067">ATP-binding</keyword>
<dbReference type="GO" id="GO:0004674">
    <property type="term" value="F:protein serine/threonine kinase activity"/>
    <property type="evidence" value="ECO:0007669"/>
    <property type="project" value="UniProtKB-KW"/>
</dbReference>
<dbReference type="Proteomes" id="UP000308730">
    <property type="component" value="Unassembled WGS sequence"/>
</dbReference>
<dbReference type="PANTHER" id="PTHR47634">
    <property type="entry name" value="PROTEIN KINASE DOMAIN-CONTAINING PROTEIN-RELATED"/>
    <property type="match status" value="1"/>
</dbReference>
<evidence type="ECO:0000256" key="5">
    <source>
        <dbReference type="ARBA" id="ARBA00022777"/>
    </source>
</evidence>
<dbReference type="InterPro" id="IPR017441">
    <property type="entry name" value="Protein_kinase_ATP_BS"/>
</dbReference>
<comment type="catalytic activity">
    <reaction evidence="8">
        <text>L-seryl-[protein] + ATP = O-phospho-L-seryl-[protein] + ADP + H(+)</text>
        <dbReference type="Rhea" id="RHEA:17989"/>
        <dbReference type="Rhea" id="RHEA-COMP:9863"/>
        <dbReference type="Rhea" id="RHEA-COMP:11604"/>
        <dbReference type="ChEBI" id="CHEBI:15378"/>
        <dbReference type="ChEBI" id="CHEBI:29999"/>
        <dbReference type="ChEBI" id="CHEBI:30616"/>
        <dbReference type="ChEBI" id="CHEBI:83421"/>
        <dbReference type="ChEBI" id="CHEBI:456216"/>
        <dbReference type="EC" id="2.7.11.1"/>
    </reaction>
</comment>
<dbReference type="PROSITE" id="PS00107">
    <property type="entry name" value="PROTEIN_KINASE_ATP"/>
    <property type="match status" value="1"/>
</dbReference>
<dbReference type="AlphaFoldDB" id="A0A4S4MZ17"/>
<organism evidence="11 12">
    <name type="scientific">Antrodiella citrinella</name>
    <dbReference type="NCBI Taxonomy" id="2447956"/>
    <lineage>
        <taxon>Eukaryota</taxon>
        <taxon>Fungi</taxon>
        <taxon>Dikarya</taxon>
        <taxon>Basidiomycota</taxon>
        <taxon>Agaricomycotina</taxon>
        <taxon>Agaricomycetes</taxon>
        <taxon>Polyporales</taxon>
        <taxon>Steccherinaceae</taxon>
        <taxon>Antrodiella</taxon>
    </lineage>
</organism>
<dbReference type="PROSITE" id="PS50011">
    <property type="entry name" value="PROTEIN_KINASE_DOM"/>
    <property type="match status" value="1"/>
</dbReference>
<dbReference type="Gene3D" id="1.10.510.10">
    <property type="entry name" value="Transferase(Phosphotransferase) domain 1"/>
    <property type="match status" value="1"/>
</dbReference>
<evidence type="ECO:0000313" key="11">
    <source>
        <dbReference type="EMBL" id="THH30897.1"/>
    </source>
</evidence>
<dbReference type="GO" id="GO:0000245">
    <property type="term" value="P:spliceosomal complex assembly"/>
    <property type="evidence" value="ECO:0007669"/>
    <property type="project" value="TreeGrafter"/>
</dbReference>
<sequence>MRRSIAAWSPITFRCVCFTRLRVDRLNQYFVLKHRNQPFAFFFKSQDLIQLPLHEPETWPLQWDGGDGIESGDSYRPGGLHPVRLGDIMESPIGSGDPTPGQRRYRIVNKLGRGAYSTVWLAQVLDAPTRNYAALKIRTAKADPQHELSVFKRVGSHPNIMRLRDSFFHSGPNGVHTVLVHDVLGSLLDVVDTKGGRKYAKTFGRQIAQGLAFLHGQGVVHGGDLVLNVPKCESCVDSLADIHGGNLGVCLPTLSEHDLHNILNFFGEPNGIIVFTRASSSAESFPPYLLESTSIIEYIQVKDPSYAAELLQAQIVDLGNGQ</sequence>
<dbReference type="Gene3D" id="3.30.200.20">
    <property type="entry name" value="Phosphorylase Kinase, domain 1"/>
    <property type="match status" value="1"/>
</dbReference>
<dbReference type="OrthoDB" id="5979581at2759"/>
<dbReference type="EC" id="2.7.11.1" evidence="1"/>
<evidence type="ECO:0000313" key="12">
    <source>
        <dbReference type="Proteomes" id="UP000308730"/>
    </source>
</evidence>
<keyword evidence="4 9" id="KW-0547">Nucleotide-binding</keyword>
<keyword evidence="5" id="KW-0418">Kinase</keyword>
<evidence type="ECO:0000256" key="8">
    <source>
        <dbReference type="ARBA" id="ARBA00048679"/>
    </source>
</evidence>
<dbReference type="InterPro" id="IPR011009">
    <property type="entry name" value="Kinase-like_dom_sf"/>
</dbReference>
<dbReference type="InterPro" id="IPR051334">
    <property type="entry name" value="SRPK"/>
</dbReference>
<comment type="catalytic activity">
    <reaction evidence="7">
        <text>L-threonyl-[protein] + ATP = O-phospho-L-threonyl-[protein] + ADP + H(+)</text>
        <dbReference type="Rhea" id="RHEA:46608"/>
        <dbReference type="Rhea" id="RHEA-COMP:11060"/>
        <dbReference type="Rhea" id="RHEA-COMP:11605"/>
        <dbReference type="ChEBI" id="CHEBI:15378"/>
        <dbReference type="ChEBI" id="CHEBI:30013"/>
        <dbReference type="ChEBI" id="CHEBI:30616"/>
        <dbReference type="ChEBI" id="CHEBI:61977"/>
        <dbReference type="ChEBI" id="CHEBI:456216"/>
        <dbReference type="EC" id="2.7.11.1"/>
    </reaction>
</comment>
<evidence type="ECO:0000256" key="2">
    <source>
        <dbReference type="ARBA" id="ARBA00022527"/>
    </source>
</evidence>
<keyword evidence="12" id="KW-1185">Reference proteome</keyword>
<evidence type="ECO:0000256" key="7">
    <source>
        <dbReference type="ARBA" id="ARBA00047899"/>
    </source>
</evidence>
<dbReference type="InterPro" id="IPR000719">
    <property type="entry name" value="Prot_kinase_dom"/>
</dbReference>
<feature type="domain" description="Protein kinase" evidence="10">
    <location>
        <begin position="105"/>
        <end position="322"/>
    </location>
</feature>
<dbReference type="SMART" id="SM00220">
    <property type="entry name" value="S_TKc"/>
    <property type="match status" value="1"/>
</dbReference>
<dbReference type="GO" id="GO:0050684">
    <property type="term" value="P:regulation of mRNA processing"/>
    <property type="evidence" value="ECO:0007669"/>
    <property type="project" value="TreeGrafter"/>
</dbReference>
<evidence type="ECO:0000256" key="3">
    <source>
        <dbReference type="ARBA" id="ARBA00022679"/>
    </source>
</evidence>
<dbReference type="Pfam" id="PF00069">
    <property type="entry name" value="Pkinase"/>
    <property type="match status" value="1"/>
</dbReference>
<dbReference type="EMBL" id="SGPM01000064">
    <property type="protein sequence ID" value="THH30897.1"/>
    <property type="molecule type" value="Genomic_DNA"/>
</dbReference>
<dbReference type="SUPFAM" id="SSF56112">
    <property type="entry name" value="Protein kinase-like (PK-like)"/>
    <property type="match status" value="1"/>
</dbReference>
<gene>
    <name evidence="11" type="ORF">EUX98_g3279</name>
</gene>
<reference evidence="11 12" key="1">
    <citation type="submission" date="2019-02" db="EMBL/GenBank/DDBJ databases">
        <title>Genome sequencing of the rare red list fungi Antrodiella citrinella (Flaviporus citrinellus).</title>
        <authorList>
            <person name="Buettner E."/>
            <person name="Kellner H."/>
        </authorList>
    </citation>
    <scope>NUCLEOTIDE SEQUENCE [LARGE SCALE GENOMIC DNA]</scope>
    <source>
        <strain evidence="11 12">DSM 108506</strain>
    </source>
</reference>
<evidence type="ECO:0000256" key="9">
    <source>
        <dbReference type="PROSITE-ProRule" id="PRU10141"/>
    </source>
</evidence>
<dbReference type="PANTHER" id="PTHR47634:SF9">
    <property type="entry name" value="PROTEIN KINASE DOMAIN-CONTAINING PROTEIN-RELATED"/>
    <property type="match status" value="1"/>
</dbReference>
<keyword evidence="2" id="KW-0723">Serine/threonine-protein kinase</keyword>
<evidence type="ECO:0000256" key="6">
    <source>
        <dbReference type="ARBA" id="ARBA00022840"/>
    </source>
</evidence>
<name>A0A4S4MZ17_9APHY</name>
<proteinExistence type="predicted"/>
<keyword evidence="3" id="KW-0808">Transferase</keyword>
<accession>A0A4S4MZ17</accession>
<protein>
    <recommendedName>
        <fullName evidence="1">non-specific serine/threonine protein kinase</fullName>
        <ecNumber evidence="1">2.7.11.1</ecNumber>
    </recommendedName>
</protein>